<gene>
    <name evidence="2" type="ORF">SAMN04489723_104116</name>
</gene>
<feature type="transmembrane region" description="Helical" evidence="1">
    <location>
        <begin position="49"/>
        <end position="71"/>
    </location>
</feature>
<keyword evidence="1" id="KW-1133">Transmembrane helix</keyword>
<dbReference type="EMBL" id="FOKK01000004">
    <property type="protein sequence ID" value="SFB08366.1"/>
    <property type="molecule type" value="Genomic_DNA"/>
</dbReference>
<reference evidence="2 3" key="1">
    <citation type="submission" date="2016-10" db="EMBL/GenBank/DDBJ databases">
        <authorList>
            <person name="de Groot N.N."/>
        </authorList>
    </citation>
    <scope>NUCLEOTIDE SEQUENCE [LARGE SCALE GENOMIC DNA]</scope>
    <source>
        <strain evidence="2 3">DSM 23399</strain>
    </source>
</reference>
<evidence type="ECO:0000313" key="2">
    <source>
        <dbReference type="EMBL" id="SFB08366.1"/>
    </source>
</evidence>
<dbReference type="RefSeq" id="WP_139229054.1">
    <property type="nucleotide sequence ID" value="NZ_FOKK01000004.1"/>
</dbReference>
<proteinExistence type="predicted"/>
<name>A0A1I0Y6J7_9BACT</name>
<evidence type="ECO:0000313" key="3">
    <source>
        <dbReference type="Proteomes" id="UP000198790"/>
    </source>
</evidence>
<keyword evidence="3" id="KW-1185">Reference proteome</keyword>
<organism evidence="2 3">
    <name type="scientific">Algoriphagus aquimarinus</name>
    <dbReference type="NCBI Taxonomy" id="237018"/>
    <lineage>
        <taxon>Bacteria</taxon>
        <taxon>Pseudomonadati</taxon>
        <taxon>Bacteroidota</taxon>
        <taxon>Cytophagia</taxon>
        <taxon>Cytophagales</taxon>
        <taxon>Cyclobacteriaceae</taxon>
        <taxon>Algoriphagus</taxon>
    </lineage>
</organism>
<dbReference type="Proteomes" id="UP000198790">
    <property type="component" value="Unassembled WGS sequence"/>
</dbReference>
<keyword evidence="1" id="KW-0472">Membrane</keyword>
<sequence>MKSKRNYLPSNLRINPKYHPAISIGAKVLKLVALIVFLTPFIMRIYKDATINSFFITFFSCLGISIFLMMVAEISEATIDKEIQI</sequence>
<keyword evidence="1" id="KW-0812">Transmembrane</keyword>
<feature type="transmembrane region" description="Helical" evidence="1">
    <location>
        <begin position="21"/>
        <end position="43"/>
    </location>
</feature>
<evidence type="ECO:0000256" key="1">
    <source>
        <dbReference type="SAM" id="Phobius"/>
    </source>
</evidence>
<protein>
    <submittedName>
        <fullName evidence="2">Uncharacterized protein</fullName>
    </submittedName>
</protein>
<dbReference type="AlphaFoldDB" id="A0A1I0Y6J7"/>
<accession>A0A1I0Y6J7</accession>